<comment type="subcellular location">
    <subcellularLocation>
        <location evidence="5">Cell membrane</location>
        <topology evidence="5">Multi-pass membrane protein</topology>
    </subcellularLocation>
</comment>
<dbReference type="Pfam" id="PF02694">
    <property type="entry name" value="UPF0060"/>
    <property type="match status" value="1"/>
</dbReference>
<evidence type="ECO:0000256" key="2">
    <source>
        <dbReference type="ARBA" id="ARBA00022692"/>
    </source>
</evidence>
<proteinExistence type="inferred from homology"/>
<evidence type="ECO:0000256" key="5">
    <source>
        <dbReference type="HAMAP-Rule" id="MF_00010"/>
    </source>
</evidence>
<dbReference type="NCBIfam" id="NF002586">
    <property type="entry name" value="PRK02237.1"/>
    <property type="match status" value="1"/>
</dbReference>
<evidence type="ECO:0000313" key="7">
    <source>
        <dbReference type="Proteomes" id="UP000248014"/>
    </source>
</evidence>
<dbReference type="InterPro" id="IPR003844">
    <property type="entry name" value="UPF0060"/>
</dbReference>
<feature type="transmembrane region" description="Helical" evidence="5">
    <location>
        <begin position="61"/>
        <end position="79"/>
    </location>
</feature>
<feature type="transmembrane region" description="Helical" evidence="5">
    <location>
        <begin position="34"/>
        <end position="54"/>
    </location>
</feature>
<dbReference type="OrthoDB" id="123240at2"/>
<reference evidence="6 7" key="1">
    <citation type="submission" date="2018-05" db="EMBL/GenBank/DDBJ databases">
        <title>Genomic Encyclopedia of Type Strains, Phase IV (KMG-IV): sequencing the most valuable type-strain genomes for metagenomic binning, comparative biology and taxonomic classification.</title>
        <authorList>
            <person name="Goeker M."/>
        </authorList>
    </citation>
    <scope>NUCLEOTIDE SEQUENCE [LARGE SCALE GENOMIC DNA]</scope>
    <source>
        <strain evidence="6 7">DSM 3183</strain>
    </source>
</reference>
<dbReference type="RefSeq" id="WP_110300401.1">
    <property type="nucleotide sequence ID" value="NZ_QJJM01000025.1"/>
</dbReference>
<evidence type="ECO:0000256" key="3">
    <source>
        <dbReference type="ARBA" id="ARBA00022989"/>
    </source>
</evidence>
<dbReference type="EMBL" id="QJJM01000025">
    <property type="protein sequence ID" value="PXW67633.1"/>
    <property type="molecule type" value="Genomic_DNA"/>
</dbReference>
<evidence type="ECO:0000256" key="4">
    <source>
        <dbReference type="ARBA" id="ARBA00023136"/>
    </source>
</evidence>
<feature type="transmembrane region" description="Helical" evidence="5">
    <location>
        <begin position="7"/>
        <end position="28"/>
    </location>
</feature>
<organism evidence="6 7">
    <name type="scientific">Blastomonas natatoria</name>
    <dbReference type="NCBI Taxonomy" id="34015"/>
    <lineage>
        <taxon>Bacteria</taxon>
        <taxon>Pseudomonadati</taxon>
        <taxon>Pseudomonadota</taxon>
        <taxon>Alphaproteobacteria</taxon>
        <taxon>Sphingomonadales</taxon>
        <taxon>Sphingomonadaceae</taxon>
        <taxon>Blastomonas</taxon>
    </lineage>
</organism>
<comment type="similarity">
    <text evidence="5">Belongs to the UPF0060 family.</text>
</comment>
<keyword evidence="1 5" id="KW-1003">Cell membrane</keyword>
<dbReference type="GO" id="GO:0005886">
    <property type="term" value="C:plasma membrane"/>
    <property type="evidence" value="ECO:0007669"/>
    <property type="project" value="UniProtKB-SubCell"/>
</dbReference>
<evidence type="ECO:0000313" key="6">
    <source>
        <dbReference type="EMBL" id="PXW67633.1"/>
    </source>
</evidence>
<dbReference type="PANTHER" id="PTHR36116">
    <property type="entry name" value="UPF0060 MEMBRANE PROTEIN YNFA"/>
    <property type="match status" value="1"/>
</dbReference>
<evidence type="ECO:0000256" key="1">
    <source>
        <dbReference type="ARBA" id="ARBA00022475"/>
    </source>
</evidence>
<dbReference type="Proteomes" id="UP000248014">
    <property type="component" value="Unassembled WGS sequence"/>
</dbReference>
<dbReference type="PANTHER" id="PTHR36116:SF1">
    <property type="entry name" value="UPF0060 MEMBRANE PROTEIN YNFA"/>
    <property type="match status" value="1"/>
</dbReference>
<protein>
    <submittedName>
        <fullName evidence="6">Small multidrug resistance family-3 protein</fullName>
    </submittedName>
</protein>
<accession>A0A2V3UN86</accession>
<keyword evidence="7" id="KW-1185">Reference proteome</keyword>
<name>A0A2V3UN86_9SPHN</name>
<dbReference type="HAMAP" id="MF_00010">
    <property type="entry name" value="UPF0060"/>
    <property type="match status" value="1"/>
</dbReference>
<dbReference type="InterPro" id="IPR037185">
    <property type="entry name" value="EmrE-like"/>
</dbReference>
<feature type="transmembrane region" description="Helical" evidence="5">
    <location>
        <begin position="91"/>
        <end position="109"/>
    </location>
</feature>
<keyword evidence="2 5" id="KW-0812">Transmembrane</keyword>
<keyword evidence="3 5" id="KW-1133">Transmembrane helix</keyword>
<comment type="caution">
    <text evidence="6">The sequence shown here is derived from an EMBL/GenBank/DDBJ whole genome shotgun (WGS) entry which is preliminary data.</text>
</comment>
<dbReference type="SUPFAM" id="SSF103481">
    <property type="entry name" value="Multidrug resistance efflux transporter EmrE"/>
    <property type="match status" value="1"/>
</dbReference>
<dbReference type="AlphaFoldDB" id="A0A2V3UN86"/>
<keyword evidence="4 5" id="KW-0472">Membrane</keyword>
<sequence>MPNLPTAIIYALAALAEIAGCFAFWAWLRLDKPMWWVLPGVVSLALFAWLLTLIDTPVAGRAYAAYGGVYIAASLIWLWTVEGARPDRWDVIGASICLAGAGLILLGPGRSP</sequence>
<gene>
    <name evidence="6" type="ORF">C7451_1256</name>
</gene>